<feature type="signal peptide" evidence="3">
    <location>
        <begin position="1"/>
        <end position="27"/>
    </location>
</feature>
<dbReference type="InterPro" id="IPR050966">
    <property type="entry name" value="Glutamyl_endopeptidase"/>
</dbReference>
<name>A0A4V1RQ65_9HYPH</name>
<dbReference type="Pfam" id="PF13365">
    <property type="entry name" value="Trypsin_2"/>
    <property type="match status" value="1"/>
</dbReference>
<feature type="chain" id="PRO_5020903081" description="Serine protease" evidence="3">
    <location>
        <begin position="28"/>
        <end position="316"/>
    </location>
</feature>
<dbReference type="EMBL" id="SDVB01000238">
    <property type="protein sequence ID" value="RYC11777.1"/>
    <property type="molecule type" value="Genomic_DNA"/>
</dbReference>
<keyword evidence="1 3" id="KW-0732">Signal</keyword>
<dbReference type="AlphaFoldDB" id="A0A4V1RQ65"/>
<dbReference type="InterPro" id="IPR043504">
    <property type="entry name" value="Peptidase_S1_PA_chymotrypsin"/>
</dbReference>
<dbReference type="Gene3D" id="2.40.10.10">
    <property type="entry name" value="Trypsin-like serine proteases"/>
    <property type="match status" value="2"/>
</dbReference>
<protein>
    <recommendedName>
        <fullName evidence="6">Serine protease</fullName>
    </recommendedName>
</protein>
<organism evidence="4 5">
    <name type="scientific">Ciceribacter ferrooxidans</name>
    <dbReference type="NCBI Taxonomy" id="2509717"/>
    <lineage>
        <taxon>Bacteria</taxon>
        <taxon>Pseudomonadati</taxon>
        <taxon>Pseudomonadota</taxon>
        <taxon>Alphaproteobacteria</taxon>
        <taxon>Hyphomicrobiales</taxon>
        <taxon>Rhizobiaceae</taxon>
        <taxon>Ciceribacter</taxon>
    </lineage>
</organism>
<evidence type="ECO:0000256" key="2">
    <source>
        <dbReference type="SAM" id="MobiDB-lite"/>
    </source>
</evidence>
<proteinExistence type="predicted"/>
<evidence type="ECO:0000256" key="3">
    <source>
        <dbReference type="SAM" id="SignalP"/>
    </source>
</evidence>
<feature type="region of interest" description="Disordered" evidence="2">
    <location>
        <begin position="73"/>
        <end position="100"/>
    </location>
</feature>
<dbReference type="PANTHER" id="PTHR15462">
    <property type="entry name" value="SERINE PROTEASE"/>
    <property type="match status" value="1"/>
</dbReference>
<evidence type="ECO:0008006" key="6">
    <source>
        <dbReference type="Google" id="ProtNLM"/>
    </source>
</evidence>
<dbReference type="Proteomes" id="UP000291088">
    <property type="component" value="Unassembled WGS sequence"/>
</dbReference>
<dbReference type="OrthoDB" id="8392384at2"/>
<comment type="caution">
    <text evidence="4">The sequence shown here is derived from an EMBL/GenBank/DDBJ whole genome shotgun (WGS) entry which is preliminary data.</text>
</comment>
<keyword evidence="5" id="KW-1185">Reference proteome</keyword>
<dbReference type="SUPFAM" id="SSF50494">
    <property type="entry name" value="Trypsin-like serine proteases"/>
    <property type="match status" value="1"/>
</dbReference>
<accession>A0A4V1RQ65</accession>
<dbReference type="InterPro" id="IPR009003">
    <property type="entry name" value="Peptidase_S1_PA"/>
</dbReference>
<evidence type="ECO:0000313" key="4">
    <source>
        <dbReference type="EMBL" id="RYC11777.1"/>
    </source>
</evidence>
<evidence type="ECO:0000256" key="1">
    <source>
        <dbReference type="ARBA" id="ARBA00022729"/>
    </source>
</evidence>
<sequence length="316" mass="34755">MKRTSIRFAGASLAATTLLAVATDAAANGLKIENLKNTGGDMLSAEDVETAVPLPERTVSPEALEEMKQRFRELSPGAPEIERKSNLGQQGVPERVDNPDAANPYWSTGRLIFRKADGKLYACTAQFTEDFKVVLTAAHCVYDTDDAHDWNSDFLFQRGYTNGVTTQDVGWKCMSLFTSYHTPSENFAYDYAFILTDVDDGRPPLALRTGEPEDDAITAVGYPNNYDQGRYLYKVDGRWSSISGGIVTMKGNPMRSGNSGGAWFANFKVDGGVDDNLVISLNSHHLEGVDDEENGPLFTADTERLMEHVRQAKCDN</sequence>
<gene>
    <name evidence="4" type="ORF">EUU22_11930</name>
</gene>
<dbReference type="RefSeq" id="WP_129332213.1">
    <property type="nucleotide sequence ID" value="NZ_SDVB01000238.1"/>
</dbReference>
<reference evidence="4 5" key="1">
    <citation type="submission" date="2019-01" db="EMBL/GenBank/DDBJ databases">
        <authorList>
            <person name="Deng T."/>
        </authorList>
    </citation>
    <scope>NUCLEOTIDE SEQUENCE [LARGE SCALE GENOMIC DNA]</scope>
    <source>
        <strain evidence="4 5">F8825</strain>
    </source>
</reference>
<evidence type="ECO:0000313" key="5">
    <source>
        <dbReference type="Proteomes" id="UP000291088"/>
    </source>
</evidence>